<evidence type="ECO:0000256" key="6">
    <source>
        <dbReference type="SAM" id="MobiDB-lite"/>
    </source>
</evidence>
<dbReference type="PANTHER" id="PTHR22600">
    <property type="entry name" value="BETA-HEXOSAMINIDASE"/>
    <property type="match status" value="1"/>
</dbReference>
<keyword evidence="4" id="KW-0378">Hydrolase</keyword>
<dbReference type="Pfam" id="PF00728">
    <property type="entry name" value="Glyco_hydro_20"/>
    <property type="match status" value="1"/>
</dbReference>
<keyword evidence="9" id="KW-1185">Reference proteome</keyword>
<dbReference type="InterPro" id="IPR025705">
    <property type="entry name" value="Beta_hexosaminidase_sua/sub"/>
</dbReference>
<comment type="caution">
    <text evidence="8">The sequence shown here is derived from an EMBL/GenBank/DDBJ whole genome shotgun (WGS) entry which is preliminary data.</text>
</comment>
<dbReference type="EMBL" id="JACEEZ010014860">
    <property type="protein sequence ID" value="KAG0719219.1"/>
    <property type="molecule type" value="Genomic_DNA"/>
</dbReference>
<dbReference type="OrthoDB" id="428480at2759"/>
<protein>
    <recommendedName>
        <fullName evidence="3">beta-N-acetylhexosaminidase</fullName>
        <ecNumber evidence="3">3.2.1.52</ecNumber>
    </recommendedName>
</protein>
<feature type="region of interest" description="Disordered" evidence="6">
    <location>
        <begin position="454"/>
        <end position="480"/>
    </location>
</feature>
<feature type="active site" description="Proton donor" evidence="5">
    <location>
        <position position="79"/>
    </location>
</feature>
<sequence>MCLFTQSRFTSEQRASVPPDLLTPCYGDGKTAGTPKFPFHAAYENLDPTNPQVYDFLKAFLVDLKHTFVDGYIHMGLDEVFLSLTCLPWCVVQVFLSLTCLPWCVVQVFLSLTCLPWCVVQVFLSLTCLPWCVVQVSLSLTCSPGVLKPHVPPLVCCAGVLKPHVPPLVCCAGVLKPHVPPLVFLPCWSSSPVVRAFMARHNYTEVRQVEQHYVQKVLELAELTPLNYITWQDPAERGTKMANTSVVQVWKDVSLSPSKMRQWREYVADLTKAGHQVIVSSCWYINYITYGQDWKNFYNCDPTDFQGTPEQKALVLGGEATMWGEYVDATNLLPRLWPRASAAAERLWSVPLSEAPSVDIAAYRLDQHRCRMLRRGISAQPILNGYCGEWEVPQVVTMSTPPPPTTTSTTTTTYNYNHTSADHHNHNNHHHASPHPIYHPHHYYNSLHHHIHHTVHHSGDQPSCTGSSREPDAGGEPGRAAAPCCHYCSSPRGDPCPTDYQ</sequence>
<gene>
    <name evidence="8" type="primary">Hexa</name>
    <name evidence="8" type="ORF">GWK47_050932</name>
</gene>
<dbReference type="GO" id="GO:0016020">
    <property type="term" value="C:membrane"/>
    <property type="evidence" value="ECO:0007669"/>
    <property type="project" value="TreeGrafter"/>
</dbReference>
<evidence type="ECO:0000313" key="8">
    <source>
        <dbReference type="EMBL" id="KAG0719219.1"/>
    </source>
</evidence>
<feature type="domain" description="Glycoside hydrolase family 20 catalytic" evidence="7">
    <location>
        <begin position="40"/>
        <end position="349"/>
    </location>
</feature>
<organism evidence="8 9">
    <name type="scientific">Chionoecetes opilio</name>
    <name type="common">Atlantic snow crab</name>
    <name type="synonym">Cancer opilio</name>
    <dbReference type="NCBI Taxonomy" id="41210"/>
    <lineage>
        <taxon>Eukaryota</taxon>
        <taxon>Metazoa</taxon>
        <taxon>Ecdysozoa</taxon>
        <taxon>Arthropoda</taxon>
        <taxon>Crustacea</taxon>
        <taxon>Multicrustacea</taxon>
        <taxon>Malacostraca</taxon>
        <taxon>Eumalacostraca</taxon>
        <taxon>Eucarida</taxon>
        <taxon>Decapoda</taxon>
        <taxon>Pleocyemata</taxon>
        <taxon>Brachyura</taxon>
        <taxon>Eubrachyura</taxon>
        <taxon>Majoidea</taxon>
        <taxon>Majidae</taxon>
        <taxon>Chionoecetes</taxon>
    </lineage>
</organism>
<evidence type="ECO:0000313" key="9">
    <source>
        <dbReference type="Proteomes" id="UP000770661"/>
    </source>
</evidence>
<dbReference type="GO" id="GO:0005975">
    <property type="term" value="P:carbohydrate metabolic process"/>
    <property type="evidence" value="ECO:0007669"/>
    <property type="project" value="InterPro"/>
</dbReference>
<comment type="catalytic activity">
    <reaction evidence="1">
        <text>Hydrolysis of terminal non-reducing N-acetyl-D-hexosamine residues in N-acetyl-beta-D-hexosaminides.</text>
        <dbReference type="EC" id="3.2.1.52"/>
    </reaction>
</comment>
<dbReference type="GO" id="GO:0006689">
    <property type="term" value="P:ganglioside catabolic process"/>
    <property type="evidence" value="ECO:0007669"/>
    <property type="project" value="TreeGrafter"/>
</dbReference>
<dbReference type="AlphaFoldDB" id="A0A8J4Y7X1"/>
<proteinExistence type="inferred from homology"/>
<evidence type="ECO:0000256" key="5">
    <source>
        <dbReference type="PIRSR" id="PIRSR625705-1"/>
    </source>
</evidence>
<dbReference type="InterPro" id="IPR015883">
    <property type="entry name" value="Glyco_hydro_20_cat"/>
</dbReference>
<dbReference type="Proteomes" id="UP000770661">
    <property type="component" value="Unassembled WGS sequence"/>
</dbReference>
<accession>A0A8J4Y7X1</accession>
<dbReference type="EC" id="3.2.1.52" evidence="3"/>
<evidence type="ECO:0000256" key="1">
    <source>
        <dbReference type="ARBA" id="ARBA00001231"/>
    </source>
</evidence>
<evidence type="ECO:0000256" key="4">
    <source>
        <dbReference type="ARBA" id="ARBA00022801"/>
    </source>
</evidence>
<dbReference type="GO" id="GO:0004563">
    <property type="term" value="F:beta-N-acetylhexosaminidase activity"/>
    <property type="evidence" value="ECO:0007669"/>
    <property type="project" value="UniProtKB-EC"/>
</dbReference>
<dbReference type="GO" id="GO:0030203">
    <property type="term" value="P:glycosaminoglycan metabolic process"/>
    <property type="evidence" value="ECO:0007669"/>
    <property type="project" value="TreeGrafter"/>
</dbReference>
<dbReference type="GO" id="GO:0005764">
    <property type="term" value="C:lysosome"/>
    <property type="evidence" value="ECO:0007669"/>
    <property type="project" value="TreeGrafter"/>
</dbReference>
<dbReference type="SUPFAM" id="SSF51445">
    <property type="entry name" value="(Trans)glycosidases"/>
    <property type="match status" value="2"/>
</dbReference>
<evidence type="ECO:0000256" key="2">
    <source>
        <dbReference type="ARBA" id="ARBA00006285"/>
    </source>
</evidence>
<name>A0A8J4Y7X1_CHIOP</name>
<dbReference type="PANTHER" id="PTHR22600:SF21">
    <property type="entry name" value="BETA-HEXOSAMINIDASE A"/>
    <property type="match status" value="1"/>
</dbReference>
<dbReference type="InterPro" id="IPR017853">
    <property type="entry name" value="GH"/>
</dbReference>
<dbReference type="Gene3D" id="3.20.20.80">
    <property type="entry name" value="Glycosidases"/>
    <property type="match status" value="2"/>
</dbReference>
<reference evidence="8" key="1">
    <citation type="submission" date="2020-07" db="EMBL/GenBank/DDBJ databases">
        <title>The High-quality genome of the commercially important snow crab, Chionoecetes opilio.</title>
        <authorList>
            <person name="Jeong J.-H."/>
            <person name="Ryu S."/>
        </authorList>
    </citation>
    <scope>NUCLEOTIDE SEQUENCE</scope>
    <source>
        <strain evidence="8">MADBK_172401_WGS</strain>
        <tissue evidence="8">Digestive gland</tissue>
    </source>
</reference>
<comment type="similarity">
    <text evidence="2">Belongs to the glycosyl hydrolase 20 family.</text>
</comment>
<evidence type="ECO:0000259" key="7">
    <source>
        <dbReference type="Pfam" id="PF00728"/>
    </source>
</evidence>
<evidence type="ECO:0000256" key="3">
    <source>
        <dbReference type="ARBA" id="ARBA00012663"/>
    </source>
</evidence>